<feature type="domain" description="DUF4349" evidence="3">
    <location>
        <begin position="144"/>
        <end position="218"/>
    </location>
</feature>
<accession>A0ABU4JJ32</accession>
<evidence type="ECO:0000256" key="2">
    <source>
        <dbReference type="SAM" id="Phobius"/>
    </source>
</evidence>
<protein>
    <submittedName>
        <fullName evidence="4">DUF4349 domain-containing protein</fullName>
    </submittedName>
</protein>
<evidence type="ECO:0000259" key="3">
    <source>
        <dbReference type="Pfam" id="PF14257"/>
    </source>
</evidence>
<keyword evidence="2" id="KW-0812">Transmembrane</keyword>
<dbReference type="InterPro" id="IPR025645">
    <property type="entry name" value="DUF4349"/>
</dbReference>
<dbReference type="Pfam" id="PF14257">
    <property type="entry name" value="DUF4349"/>
    <property type="match status" value="1"/>
</dbReference>
<feature type="coiled-coil region" evidence="1">
    <location>
        <begin position="54"/>
        <end position="102"/>
    </location>
</feature>
<keyword evidence="5" id="KW-1185">Reference proteome</keyword>
<evidence type="ECO:0000256" key="1">
    <source>
        <dbReference type="SAM" id="Coils"/>
    </source>
</evidence>
<dbReference type="EMBL" id="JAMXLT020000021">
    <property type="protein sequence ID" value="MDW8549694.1"/>
    <property type="molecule type" value="Genomic_DNA"/>
</dbReference>
<dbReference type="Proteomes" id="UP001204439">
    <property type="component" value="Unassembled WGS sequence"/>
</dbReference>
<reference evidence="4 5" key="1">
    <citation type="submission" date="2023-11" db="EMBL/GenBank/DDBJ databases">
        <title>First isolation, identification, and characterization of non-pathogenic Epilithonimonas ginsengisoli isolated from diseased farmed rainbow trout (Oncorhynchus mykiss) in Chile.</title>
        <authorList>
            <person name="Miranda C.D."/>
            <person name="Irgang R."/>
            <person name="Concha C."/>
            <person name="Rojas R."/>
            <person name="Avendano R."/>
        </authorList>
    </citation>
    <scope>NUCLEOTIDE SEQUENCE [LARGE SCALE GENOMIC DNA]</scope>
    <source>
        <strain evidence="4 5">FP99</strain>
    </source>
</reference>
<organism evidence="4 5">
    <name type="scientific">Epilithonimonas ginsengisoli</name>
    <dbReference type="NCBI Taxonomy" id="1245592"/>
    <lineage>
        <taxon>Bacteria</taxon>
        <taxon>Pseudomonadati</taxon>
        <taxon>Bacteroidota</taxon>
        <taxon>Flavobacteriia</taxon>
        <taxon>Flavobacteriales</taxon>
        <taxon>Weeksellaceae</taxon>
        <taxon>Chryseobacterium group</taxon>
        <taxon>Epilithonimonas</taxon>
    </lineage>
</organism>
<keyword evidence="1" id="KW-0175">Coiled coil</keyword>
<gene>
    <name evidence="4" type="ORF">NG800_012290</name>
</gene>
<comment type="caution">
    <text evidence="4">The sequence shown here is derived from an EMBL/GenBank/DDBJ whole genome shotgun (WGS) entry which is preliminary data.</text>
</comment>
<feature type="transmembrane region" description="Helical" evidence="2">
    <location>
        <begin position="267"/>
        <end position="292"/>
    </location>
</feature>
<evidence type="ECO:0000313" key="4">
    <source>
        <dbReference type="EMBL" id="MDW8549694.1"/>
    </source>
</evidence>
<dbReference type="RefSeq" id="WP_063970102.1">
    <property type="nucleotide sequence ID" value="NZ_JAMXLT020000021.1"/>
</dbReference>
<keyword evidence="2" id="KW-1133">Transmembrane helix</keyword>
<keyword evidence="2" id="KW-0472">Membrane</keyword>
<sequence length="312" mass="35358">MKKLILTILVMSTLTMCKKSDIQEANNTIANADSLVQNTAESVEKFDAAANTIVDSVNLKAKDLIKNKEEIEKAFENSKNKIDSISENLEQFKKDIEEKKLSSNIDSIKNSIKKEIPKPVTKTVNKIVYRDKPKQDSTPKPASMLKKGYIEINVDDIATGKALVQDQIRKYDGIIKTENLISNDEFQTYYITAKVPLQKFDYLVEELSDLGSIKNKNVEIVGNDYNQNKMCDIEITMYGNKLYPTEAEKDQSFGSKSLDAVSSGWDVIGSILLFLLPFWPVFLIAGIAYYFYKKKNNKNQDPPENKYSNENS</sequence>
<evidence type="ECO:0000313" key="5">
    <source>
        <dbReference type="Proteomes" id="UP001204439"/>
    </source>
</evidence>
<proteinExistence type="predicted"/>
<name>A0ABU4JJ32_9FLAO</name>